<proteinExistence type="predicted"/>
<evidence type="ECO:0000313" key="2">
    <source>
        <dbReference type="EMBL" id="MFD1785858.1"/>
    </source>
</evidence>
<organism evidence="2 3">
    <name type="scientific">Phenylobacterium terrae</name>
    <dbReference type="NCBI Taxonomy" id="2665495"/>
    <lineage>
        <taxon>Bacteria</taxon>
        <taxon>Pseudomonadati</taxon>
        <taxon>Pseudomonadota</taxon>
        <taxon>Alphaproteobacteria</taxon>
        <taxon>Caulobacterales</taxon>
        <taxon>Caulobacteraceae</taxon>
        <taxon>Phenylobacterium</taxon>
    </lineage>
</organism>
<feature type="chain" id="PRO_5045733152" evidence="1">
    <location>
        <begin position="24"/>
        <end position="121"/>
    </location>
</feature>
<feature type="signal peptide" evidence="1">
    <location>
        <begin position="1"/>
        <end position="23"/>
    </location>
</feature>
<name>A0ABW4N833_9CAUL</name>
<dbReference type="Proteomes" id="UP001597237">
    <property type="component" value="Unassembled WGS sequence"/>
</dbReference>
<reference evidence="3" key="1">
    <citation type="journal article" date="2019" name="Int. J. Syst. Evol. Microbiol.">
        <title>The Global Catalogue of Microorganisms (GCM) 10K type strain sequencing project: providing services to taxonomists for standard genome sequencing and annotation.</title>
        <authorList>
            <consortium name="The Broad Institute Genomics Platform"/>
            <consortium name="The Broad Institute Genome Sequencing Center for Infectious Disease"/>
            <person name="Wu L."/>
            <person name="Ma J."/>
        </authorList>
    </citation>
    <scope>NUCLEOTIDE SEQUENCE [LARGE SCALE GENOMIC DNA]</scope>
    <source>
        <strain evidence="3">DFY28</strain>
    </source>
</reference>
<dbReference type="EMBL" id="JBHUEY010000012">
    <property type="protein sequence ID" value="MFD1785858.1"/>
    <property type="molecule type" value="Genomic_DNA"/>
</dbReference>
<gene>
    <name evidence="2" type="ORF">ACFSC0_20870</name>
</gene>
<comment type="caution">
    <text evidence="2">The sequence shown here is derived from an EMBL/GenBank/DDBJ whole genome shotgun (WGS) entry which is preliminary data.</text>
</comment>
<keyword evidence="3" id="KW-1185">Reference proteome</keyword>
<sequence length="121" mass="12008">MRTAALAIAAAATVAAWGTAASARISDVDYIQASRCHALAAADGGADAEALKAYTKVEARGRPATIKRMADDAAAKAARDARSDSAEKQAKVAAELGGVCQAFIADQSTGTAAKSGATPAS</sequence>
<evidence type="ECO:0000313" key="3">
    <source>
        <dbReference type="Proteomes" id="UP001597237"/>
    </source>
</evidence>
<accession>A0ABW4N833</accession>
<dbReference type="RefSeq" id="WP_377283435.1">
    <property type="nucleotide sequence ID" value="NZ_JBHRSI010000009.1"/>
</dbReference>
<evidence type="ECO:0000256" key="1">
    <source>
        <dbReference type="SAM" id="SignalP"/>
    </source>
</evidence>
<keyword evidence="1" id="KW-0732">Signal</keyword>
<protein>
    <submittedName>
        <fullName evidence="2">Uncharacterized protein</fullName>
    </submittedName>
</protein>